<dbReference type="Pfam" id="PF07287">
    <property type="entry name" value="AtuA"/>
    <property type="match status" value="1"/>
</dbReference>
<evidence type="ECO:0000256" key="1">
    <source>
        <dbReference type="SAM" id="MobiDB-lite"/>
    </source>
</evidence>
<dbReference type="OrthoDB" id="5863171at2759"/>
<reference evidence="4" key="1">
    <citation type="journal article" date="2020" name="Stud. Mycol.">
        <title>101 Dothideomycetes genomes: a test case for predicting lifestyles and emergence of pathogens.</title>
        <authorList>
            <person name="Haridas S."/>
            <person name="Albert R."/>
            <person name="Binder M."/>
            <person name="Bloem J."/>
            <person name="Labutti K."/>
            <person name="Salamov A."/>
            <person name="Andreopoulos B."/>
            <person name="Baker S."/>
            <person name="Barry K."/>
            <person name="Bills G."/>
            <person name="Bluhm B."/>
            <person name="Cannon C."/>
            <person name="Castanera R."/>
            <person name="Culley D."/>
            <person name="Daum C."/>
            <person name="Ezra D."/>
            <person name="Gonzalez J."/>
            <person name="Henrissat B."/>
            <person name="Kuo A."/>
            <person name="Liang C."/>
            <person name="Lipzen A."/>
            <person name="Lutzoni F."/>
            <person name="Magnuson J."/>
            <person name="Mondo S."/>
            <person name="Nolan M."/>
            <person name="Ohm R."/>
            <person name="Pangilinan J."/>
            <person name="Park H.-J."/>
            <person name="Ramirez L."/>
            <person name="Alfaro M."/>
            <person name="Sun H."/>
            <person name="Tritt A."/>
            <person name="Yoshinaga Y."/>
            <person name="Zwiers L.-H."/>
            <person name="Turgeon B."/>
            <person name="Goodwin S."/>
            <person name="Spatafora J."/>
            <person name="Crous P."/>
            <person name="Grigoriev I."/>
        </authorList>
    </citation>
    <scope>NUCLEOTIDE SEQUENCE</scope>
    <source>
        <strain evidence="4">CBS 207.26</strain>
    </source>
</reference>
<keyword evidence="5" id="KW-1185">Reference proteome</keyword>
<organism evidence="4 5">
    <name type="scientific">Zopfia rhizophila CBS 207.26</name>
    <dbReference type="NCBI Taxonomy" id="1314779"/>
    <lineage>
        <taxon>Eukaryota</taxon>
        <taxon>Fungi</taxon>
        <taxon>Dikarya</taxon>
        <taxon>Ascomycota</taxon>
        <taxon>Pezizomycotina</taxon>
        <taxon>Dothideomycetes</taxon>
        <taxon>Dothideomycetes incertae sedis</taxon>
        <taxon>Zopfiaceae</taxon>
        <taxon>Zopfia</taxon>
    </lineage>
</organism>
<proteinExistence type="predicted"/>
<protein>
    <recommendedName>
        <fullName evidence="6">DUF1446-domain-containing protein</fullName>
    </recommendedName>
</protein>
<dbReference type="AlphaFoldDB" id="A0A6A6DT81"/>
<sequence length="616" mass="67066">MACPKASYIRDLKKLLALAHKRNVPLIFSSAGGDGSDEHVDELIDVIRDIVEGEEGSNRNTKVLAVYSGVSKSTVKERLAAGKIKGCGPPVPTLTNNDIENATRIVAQMGVEAFLDVMRAHPDFDVIVGGRAYDPSPYVAYAAFHTLGATKEPLHALGEEKLGGFFHMGKIMECGAQCATPKSPAARATIYTDGTFDVIPLDSNARCIPVSVAAHTLYEKTRPDLLLGPGGVLDLTKSTYEQLLDQRTVRVRGSLFHSLAVSGSPYTVKLEGAKTRGYRTLTMGAFKDPILTGQIDKFLTRVHNYVTYQHREVDQWWEVALHKFGAWDKEAPGEVWVMCEALAQTQELATSLASTARVACVHGPYPGQKATSGNLAFGMGGLTEIEMGPHAEFCIYHVMDLEVGEEGASERPGRGEMMNGTSHAPEVSDDTKNTIFAYRQFSFGSLDASQAETKGPSNALRPISTEGSERNGTSQSPYSVTKDYLSATEFYLPATIATLGDIAPVLRSKNAGPYEITLDILFPNHSIYNLIKKSGLLTTEKIASLYSLKVEDVIYCGFFDQAWAFKATIPRMRGGNYAISGSFGEEDVHGSQQYLQLMRLELPEALVEKLSEKAVL</sequence>
<evidence type="ECO:0000259" key="2">
    <source>
        <dbReference type="Pfam" id="PF07287"/>
    </source>
</evidence>
<dbReference type="EMBL" id="ML994653">
    <property type="protein sequence ID" value="KAF2181398.1"/>
    <property type="molecule type" value="Genomic_DNA"/>
</dbReference>
<feature type="domain" description="DUF4387" evidence="3">
    <location>
        <begin position="499"/>
        <end position="600"/>
    </location>
</feature>
<name>A0A6A6DT81_9PEZI</name>
<feature type="region of interest" description="Disordered" evidence="1">
    <location>
        <begin position="449"/>
        <end position="477"/>
    </location>
</feature>
<feature type="domain" description="Acyclic terpene utilisation N-terminal" evidence="2">
    <location>
        <begin position="9"/>
        <end position="367"/>
    </location>
</feature>
<gene>
    <name evidence="4" type="ORF">K469DRAFT_713831</name>
</gene>
<feature type="region of interest" description="Disordered" evidence="1">
    <location>
        <begin position="407"/>
        <end position="428"/>
    </location>
</feature>
<evidence type="ECO:0008006" key="6">
    <source>
        <dbReference type="Google" id="ProtNLM"/>
    </source>
</evidence>
<dbReference type="Proteomes" id="UP000800200">
    <property type="component" value="Unassembled WGS sequence"/>
</dbReference>
<dbReference type="Pfam" id="PF14330">
    <property type="entry name" value="DUF4387"/>
    <property type="match status" value="1"/>
</dbReference>
<evidence type="ECO:0000313" key="4">
    <source>
        <dbReference type="EMBL" id="KAF2181398.1"/>
    </source>
</evidence>
<accession>A0A6A6DT81</accession>
<dbReference type="InterPro" id="IPR025496">
    <property type="entry name" value="DUF4387"/>
</dbReference>
<evidence type="ECO:0000259" key="3">
    <source>
        <dbReference type="Pfam" id="PF14330"/>
    </source>
</evidence>
<evidence type="ECO:0000313" key="5">
    <source>
        <dbReference type="Proteomes" id="UP000800200"/>
    </source>
</evidence>
<dbReference type="InterPro" id="IPR010839">
    <property type="entry name" value="AtuA_N"/>
</dbReference>